<dbReference type="InterPro" id="IPR052861">
    <property type="entry name" value="BPTI/Kunitz_domain"/>
</dbReference>
<dbReference type="HOGENOM" id="CLU_105995_0_0_1"/>
<dbReference type="PROSITE" id="PS00280">
    <property type="entry name" value="BPTI_KUNITZ_1"/>
    <property type="match status" value="1"/>
</dbReference>
<keyword evidence="1" id="KW-0732">Signal</keyword>
<feature type="signal peptide" evidence="1">
    <location>
        <begin position="1"/>
        <end position="16"/>
    </location>
</feature>
<dbReference type="PANTHER" id="PTHR47248:SF4">
    <property type="entry name" value="BPTI_KUNITZ INHIBITOR DOMAIN-CONTAINING PROTEIN"/>
    <property type="match status" value="1"/>
</dbReference>
<dbReference type="PROSITE" id="PS50279">
    <property type="entry name" value="BPTI_KUNITZ_2"/>
    <property type="match status" value="1"/>
</dbReference>
<keyword evidence="4" id="KW-1185">Reference proteome</keyword>
<evidence type="ECO:0000313" key="3">
    <source>
        <dbReference type="EMBL" id="EFP05579.1"/>
    </source>
</evidence>
<evidence type="ECO:0000313" key="4">
    <source>
        <dbReference type="Proteomes" id="UP000008281"/>
    </source>
</evidence>
<reference evidence="3" key="1">
    <citation type="submission" date="2007-07" db="EMBL/GenBank/DDBJ databases">
        <title>PCAP assembly of the Caenorhabditis remanei genome.</title>
        <authorList>
            <consortium name="The Caenorhabditis remanei Sequencing Consortium"/>
            <person name="Wilson R.K."/>
        </authorList>
    </citation>
    <scope>NUCLEOTIDE SEQUENCE [LARGE SCALE GENOMIC DNA]</scope>
    <source>
        <strain evidence="3">PB4641</strain>
    </source>
</reference>
<dbReference type="SMART" id="SM00131">
    <property type="entry name" value="KU"/>
    <property type="match status" value="1"/>
</dbReference>
<feature type="domain" description="BPTI/Kunitz inhibitor" evidence="2">
    <location>
        <begin position="25"/>
        <end position="79"/>
    </location>
</feature>
<dbReference type="InterPro" id="IPR020901">
    <property type="entry name" value="Prtase_inh_Kunz-CS"/>
</dbReference>
<organism evidence="4">
    <name type="scientific">Caenorhabditis remanei</name>
    <name type="common">Caenorhabditis vulgaris</name>
    <dbReference type="NCBI Taxonomy" id="31234"/>
    <lineage>
        <taxon>Eukaryota</taxon>
        <taxon>Metazoa</taxon>
        <taxon>Ecdysozoa</taxon>
        <taxon>Nematoda</taxon>
        <taxon>Chromadorea</taxon>
        <taxon>Rhabditida</taxon>
        <taxon>Rhabditina</taxon>
        <taxon>Rhabditomorpha</taxon>
        <taxon>Rhabditoidea</taxon>
        <taxon>Rhabditidae</taxon>
        <taxon>Peloderinae</taxon>
        <taxon>Caenorhabditis</taxon>
    </lineage>
</organism>
<name>E3LP53_CAERE</name>
<dbReference type="InterPro" id="IPR036880">
    <property type="entry name" value="Kunitz_BPTI_sf"/>
</dbReference>
<dbReference type="STRING" id="31234.E3LP53"/>
<accession>E3LP53</accession>
<dbReference type="GO" id="GO:0004867">
    <property type="term" value="F:serine-type endopeptidase inhibitor activity"/>
    <property type="evidence" value="ECO:0007669"/>
    <property type="project" value="InterPro"/>
</dbReference>
<proteinExistence type="predicted"/>
<protein>
    <recommendedName>
        <fullName evidence="2">BPTI/Kunitz inhibitor domain-containing protein</fullName>
    </recommendedName>
</protein>
<dbReference type="EMBL" id="DS268412">
    <property type="protein sequence ID" value="EFP05579.1"/>
    <property type="molecule type" value="Genomic_DNA"/>
</dbReference>
<evidence type="ECO:0000256" key="1">
    <source>
        <dbReference type="SAM" id="SignalP"/>
    </source>
</evidence>
<sequence>MYLLPLLLAVFSGTIAFSVDVAPHCELPLDMGETSCKDGKKEIRYHFDTRAFMPLAFEYTGCGGNKNNFKSDSECRDICLGGIDFTGCAAGSDPLPKTELCQEDKECGPKGKCEWFGTFKRCCDKEITEKFDADFSPKCAKGKKVVKEKIGGLNTVITGKTCKSKFCPAGATCVEGNYFATCCK</sequence>
<gene>
    <name evidence="3" type="ORF">CRE_27537</name>
</gene>
<dbReference type="InterPro" id="IPR002223">
    <property type="entry name" value="Kunitz_BPTI"/>
</dbReference>
<dbReference type="eggNOG" id="KOG4295">
    <property type="taxonomic scope" value="Eukaryota"/>
</dbReference>
<dbReference type="Proteomes" id="UP000008281">
    <property type="component" value="Unassembled WGS sequence"/>
</dbReference>
<dbReference type="PANTHER" id="PTHR47248">
    <property type="entry name" value="PROTEIN CBG06772"/>
    <property type="match status" value="1"/>
</dbReference>
<dbReference type="AlphaFoldDB" id="E3LP53"/>
<dbReference type="OMA" id="SECRDIC"/>
<dbReference type="OrthoDB" id="4473401at2759"/>
<dbReference type="InParanoid" id="E3LP53"/>
<feature type="chain" id="PRO_5003175328" description="BPTI/Kunitz inhibitor domain-containing protein" evidence="1">
    <location>
        <begin position="17"/>
        <end position="184"/>
    </location>
</feature>
<dbReference type="CDD" id="cd00109">
    <property type="entry name" value="Kunitz-type"/>
    <property type="match status" value="1"/>
</dbReference>
<dbReference type="Pfam" id="PF00014">
    <property type="entry name" value="Kunitz_BPTI"/>
    <property type="match status" value="1"/>
</dbReference>
<dbReference type="Gene3D" id="4.10.410.10">
    <property type="entry name" value="Pancreatic trypsin inhibitor Kunitz domain"/>
    <property type="match status" value="1"/>
</dbReference>
<evidence type="ECO:0000259" key="2">
    <source>
        <dbReference type="PROSITE" id="PS50279"/>
    </source>
</evidence>
<dbReference type="SUPFAM" id="SSF57362">
    <property type="entry name" value="BPTI-like"/>
    <property type="match status" value="1"/>
</dbReference>